<organism evidence="2 3">
    <name type="scientific">Pleurotus ostreatus (strain PC15)</name>
    <name type="common">Oyster mushroom</name>
    <dbReference type="NCBI Taxonomy" id="1137138"/>
    <lineage>
        <taxon>Eukaryota</taxon>
        <taxon>Fungi</taxon>
        <taxon>Dikarya</taxon>
        <taxon>Basidiomycota</taxon>
        <taxon>Agaricomycotina</taxon>
        <taxon>Agaricomycetes</taxon>
        <taxon>Agaricomycetidae</taxon>
        <taxon>Agaricales</taxon>
        <taxon>Pleurotineae</taxon>
        <taxon>Pleurotaceae</taxon>
        <taxon>Pleurotus</taxon>
    </lineage>
</organism>
<reference evidence="3" key="1">
    <citation type="journal article" date="2014" name="Proc. Natl. Acad. Sci. U.S.A.">
        <title>Extensive sampling of basidiomycete genomes demonstrates inadequacy of the white-rot/brown-rot paradigm for wood decay fungi.</title>
        <authorList>
            <person name="Riley R."/>
            <person name="Salamov A.A."/>
            <person name="Brown D.W."/>
            <person name="Nagy L.G."/>
            <person name="Floudas D."/>
            <person name="Held B.W."/>
            <person name="Levasseur A."/>
            <person name="Lombard V."/>
            <person name="Morin E."/>
            <person name="Otillar R."/>
            <person name="Lindquist E.A."/>
            <person name="Sun H."/>
            <person name="LaButti K.M."/>
            <person name="Schmutz J."/>
            <person name="Jabbour D."/>
            <person name="Luo H."/>
            <person name="Baker S.E."/>
            <person name="Pisabarro A.G."/>
            <person name="Walton J.D."/>
            <person name="Blanchette R.A."/>
            <person name="Henrissat B."/>
            <person name="Martin F."/>
            <person name="Cullen D."/>
            <person name="Hibbett D.S."/>
            <person name="Grigoriev I.V."/>
        </authorList>
    </citation>
    <scope>NUCLEOTIDE SEQUENCE [LARGE SCALE GENOMIC DNA]</scope>
    <source>
        <strain evidence="3">PC15</strain>
    </source>
</reference>
<accession>A0A067NC00</accession>
<dbReference type="HOGENOM" id="CLU_002498_9_3_1"/>
<evidence type="ECO:0000313" key="2">
    <source>
        <dbReference type="EMBL" id="KDQ25344.1"/>
    </source>
</evidence>
<feature type="region of interest" description="Disordered" evidence="1">
    <location>
        <begin position="551"/>
        <end position="632"/>
    </location>
</feature>
<dbReference type="VEuPathDB" id="FungiDB:PLEOSDRAFT_1106287"/>
<name>A0A067NC00_PLEO1</name>
<evidence type="ECO:0000256" key="1">
    <source>
        <dbReference type="SAM" id="MobiDB-lite"/>
    </source>
</evidence>
<gene>
    <name evidence="2" type="ORF">PLEOSDRAFT_1106287</name>
</gene>
<feature type="compositionally biased region" description="Acidic residues" evidence="1">
    <location>
        <begin position="620"/>
        <end position="632"/>
    </location>
</feature>
<dbReference type="InParanoid" id="A0A067NC00"/>
<sequence>MFVPDLLHEFELGVWKAVFTHCVRILHVIGGETVSILNERFRKVPTFGRTTIRRFHNNAAAMKKLAGRDFEDLLQCAIPVFKGLLPAPHDKILLDLLFILAEWHALAKLRMHTDETLENLTQSTKQLGQHLCKFRDQLCPGYSTKELPHKKDARVHRTAAKSNGAQRNPEASNPVPSSDTSPVPKLFNLVTYKLHALGDYVRNIILFGTTDSYSTQIGELAHRQVKRFYARTNKNKYTRQVAKLERRHRLMRAIRRRLNGDVAFTQTSNEHAQPLSINIPERLPPISPQAHHQISEERRTWKNIYKFISEHEGDPAVHNFVPRLKQHLLARLRGLDYDGDEQQFTSDELNKVIIINDRVFFHKILRINYMTYDGRRDQDSLNPRTHPDFITPSLTEPMDSNIHPDHDPYWYGRIIAIFHVEVIHREHNTVNVVNSSQRLKVLWVCWFGADSNYRSGWSRRRLHRIGFIPEDDERGWADAFGFLNPSEVIRGVHLIPAFHFGQTDELLPYDSVARHPQQESKDWIYHYVNMFVDRDMVMRYRGGGIGHRTQTKIDTLDPFDAGDELDEDPDEPMDVDDTSNNGTEDPNLFLDEDEADVLVNDDSEAEDADLTDEIDKSELDLDADHDDGDEEEVEDIIAEEGYADY</sequence>
<feature type="compositionally biased region" description="Polar residues" evidence="1">
    <location>
        <begin position="160"/>
        <end position="180"/>
    </location>
</feature>
<dbReference type="Proteomes" id="UP000027073">
    <property type="component" value="Unassembled WGS sequence"/>
</dbReference>
<dbReference type="OrthoDB" id="2687259at2759"/>
<evidence type="ECO:0000313" key="3">
    <source>
        <dbReference type="Proteomes" id="UP000027073"/>
    </source>
</evidence>
<protein>
    <submittedName>
        <fullName evidence="2">Uncharacterized protein</fullName>
    </submittedName>
</protein>
<feature type="compositionally biased region" description="Acidic residues" evidence="1">
    <location>
        <begin position="590"/>
        <end position="612"/>
    </location>
</feature>
<dbReference type="AlphaFoldDB" id="A0A067NC00"/>
<feature type="compositionally biased region" description="Acidic residues" evidence="1">
    <location>
        <begin position="560"/>
        <end position="577"/>
    </location>
</feature>
<dbReference type="STRING" id="1137138.A0A067NC00"/>
<feature type="region of interest" description="Disordered" evidence="1">
    <location>
        <begin position="143"/>
        <end position="180"/>
    </location>
</feature>
<proteinExistence type="predicted"/>
<dbReference type="EMBL" id="KL198010">
    <property type="protein sequence ID" value="KDQ25344.1"/>
    <property type="molecule type" value="Genomic_DNA"/>
</dbReference>